<dbReference type="EMBL" id="JAWLIP010000004">
    <property type="protein sequence ID" value="MDV6226609.1"/>
    <property type="molecule type" value="Genomic_DNA"/>
</dbReference>
<dbReference type="SUPFAM" id="SSF53300">
    <property type="entry name" value="vWA-like"/>
    <property type="match status" value="1"/>
</dbReference>
<dbReference type="Pfam" id="PF05762">
    <property type="entry name" value="VWA_CoxE"/>
    <property type="match status" value="1"/>
</dbReference>
<dbReference type="Proteomes" id="UP001185659">
    <property type="component" value="Unassembled WGS sequence"/>
</dbReference>
<keyword evidence="4" id="KW-1185">Reference proteome</keyword>
<name>A0ABU4AK54_9HYPH</name>
<feature type="domain" description="VWFA" evidence="2">
    <location>
        <begin position="223"/>
        <end position="386"/>
    </location>
</feature>
<proteinExistence type="predicted"/>
<gene>
    <name evidence="3" type="ORF">R2G56_09975</name>
</gene>
<dbReference type="CDD" id="cd00198">
    <property type="entry name" value="vWFA"/>
    <property type="match status" value="1"/>
</dbReference>
<dbReference type="InterPro" id="IPR008912">
    <property type="entry name" value="Uncharacterised_CoxE"/>
</dbReference>
<feature type="region of interest" description="Disordered" evidence="1">
    <location>
        <begin position="94"/>
        <end position="119"/>
    </location>
</feature>
<dbReference type="Gene3D" id="3.40.50.410">
    <property type="entry name" value="von Willebrand factor, type A domain"/>
    <property type="match status" value="1"/>
</dbReference>
<reference evidence="3 4" key="1">
    <citation type="submission" date="2023-10" db="EMBL/GenBank/DDBJ databases">
        <authorList>
            <person name="Venkata Ramana C."/>
            <person name="Sasikala C."/>
            <person name="Dhurka M."/>
        </authorList>
    </citation>
    <scope>NUCLEOTIDE SEQUENCE [LARGE SCALE GENOMIC DNA]</scope>
    <source>
        <strain evidence="3 4">KCTC 32151</strain>
    </source>
</reference>
<dbReference type="PANTHER" id="PTHR39338:SF6">
    <property type="entry name" value="BLL5662 PROTEIN"/>
    <property type="match status" value="1"/>
</dbReference>
<comment type="caution">
    <text evidence="3">The sequence shown here is derived from an EMBL/GenBank/DDBJ whole genome shotgun (WGS) entry which is preliminary data.</text>
</comment>
<protein>
    <submittedName>
        <fullName evidence="3">VWA domain-containing protein</fullName>
    </submittedName>
</protein>
<organism evidence="3 4">
    <name type="scientific">Nitratireductor aquimarinus</name>
    <dbReference type="NCBI Taxonomy" id="889300"/>
    <lineage>
        <taxon>Bacteria</taxon>
        <taxon>Pseudomonadati</taxon>
        <taxon>Pseudomonadota</taxon>
        <taxon>Alphaproteobacteria</taxon>
        <taxon>Hyphomicrobiales</taxon>
        <taxon>Phyllobacteriaceae</taxon>
        <taxon>Nitratireductor</taxon>
    </lineage>
</organism>
<dbReference type="RefSeq" id="WP_317561181.1">
    <property type="nucleotide sequence ID" value="NZ_JAWLIP010000004.1"/>
</dbReference>
<dbReference type="InterPro" id="IPR002035">
    <property type="entry name" value="VWF_A"/>
</dbReference>
<dbReference type="InterPro" id="IPR011195">
    <property type="entry name" value="UCP010256"/>
</dbReference>
<sequence length="421" mass="47862">MPAAPDADKRAPEREEGARLADRIVGFARMLRRAGLRVGPAAVMDAIQAVVTVGVERRDDFYWTLHATLISRREDHALFDAAFRLYWARRDERDEGRTEDEGDEAEVLREKKRAGDRRAEDALDEERRAIIKKRPEFELDARLSFTAMEVLRQKDFAQMSAEEVAEARRAMRDLVLPFDRVATRRFRPDPHGARIDPHAMLRASLRTGGDLILPKFRSPRQIAPPLVALVDISGSMSQYSRVFLHFLHALTEKRRRVFSFTFGTRLTNITRPLSRRDPDEALEEASEAVRDWSGGTRIGTALGDFNRLWSRRVLGQGAIVLLITDGLERDHIEVLSREMERLSKSCRRLIWLNPLLGFEGFEPRARGMRAMLPHVDELRPVHNLDALGDLCAALTDAPAQGGDLARHFQRAHMKGGRNANV</sequence>
<dbReference type="SMART" id="SM00327">
    <property type="entry name" value="VWA"/>
    <property type="match status" value="1"/>
</dbReference>
<dbReference type="PIRSF" id="PIRSF010256">
    <property type="entry name" value="CoxE_vWa"/>
    <property type="match status" value="1"/>
</dbReference>
<evidence type="ECO:0000256" key="1">
    <source>
        <dbReference type="SAM" id="MobiDB-lite"/>
    </source>
</evidence>
<evidence type="ECO:0000313" key="4">
    <source>
        <dbReference type="Proteomes" id="UP001185659"/>
    </source>
</evidence>
<accession>A0ABU4AK54</accession>
<evidence type="ECO:0000259" key="2">
    <source>
        <dbReference type="SMART" id="SM00327"/>
    </source>
</evidence>
<dbReference type="PANTHER" id="PTHR39338">
    <property type="entry name" value="BLL5662 PROTEIN-RELATED"/>
    <property type="match status" value="1"/>
</dbReference>
<evidence type="ECO:0000313" key="3">
    <source>
        <dbReference type="EMBL" id="MDV6226609.1"/>
    </source>
</evidence>
<dbReference type="InterPro" id="IPR036465">
    <property type="entry name" value="vWFA_dom_sf"/>
</dbReference>